<evidence type="ECO:0000313" key="3">
    <source>
        <dbReference type="Proteomes" id="UP000188533"/>
    </source>
</evidence>
<dbReference type="STRING" id="5353.A0A1Q3ER91"/>
<feature type="domain" description="LYC1 C-terminal" evidence="1">
    <location>
        <begin position="205"/>
        <end position="446"/>
    </location>
</feature>
<protein>
    <recommendedName>
        <fullName evidence="1">LYC1 C-terminal domain-containing protein</fullName>
    </recommendedName>
</protein>
<evidence type="ECO:0000259" key="1">
    <source>
        <dbReference type="Pfam" id="PF22998"/>
    </source>
</evidence>
<dbReference type="Proteomes" id="UP000188533">
    <property type="component" value="Unassembled WGS sequence"/>
</dbReference>
<proteinExistence type="predicted"/>
<dbReference type="InterPro" id="IPR053013">
    <property type="entry name" value="LAT"/>
</dbReference>
<dbReference type="PANTHER" id="PTHR34815">
    <property type="entry name" value="LYSINE ACETYLTRANSFERASE"/>
    <property type="match status" value="1"/>
</dbReference>
<dbReference type="EMBL" id="BDGU01001162">
    <property type="protein sequence ID" value="GAW09624.1"/>
    <property type="molecule type" value="Genomic_DNA"/>
</dbReference>
<organism evidence="2 3">
    <name type="scientific">Lentinula edodes</name>
    <name type="common">Shiitake mushroom</name>
    <name type="synonym">Lentinus edodes</name>
    <dbReference type="NCBI Taxonomy" id="5353"/>
    <lineage>
        <taxon>Eukaryota</taxon>
        <taxon>Fungi</taxon>
        <taxon>Dikarya</taxon>
        <taxon>Basidiomycota</taxon>
        <taxon>Agaricomycotina</taxon>
        <taxon>Agaricomycetes</taxon>
        <taxon>Agaricomycetidae</taxon>
        <taxon>Agaricales</taxon>
        <taxon>Marasmiineae</taxon>
        <taxon>Omphalotaceae</taxon>
        <taxon>Lentinula</taxon>
    </lineage>
</organism>
<reference evidence="2 3" key="1">
    <citation type="submission" date="2016-08" db="EMBL/GenBank/DDBJ databases">
        <authorList>
            <consortium name="Lentinula edodes genome sequencing consortium"/>
            <person name="Sakamoto Y."/>
            <person name="Nakade K."/>
            <person name="Sato S."/>
            <person name="Yoshida Y."/>
            <person name="Miyazaki K."/>
            <person name="Natsume S."/>
            <person name="Konno N."/>
        </authorList>
    </citation>
    <scope>NUCLEOTIDE SEQUENCE [LARGE SCALE GENOMIC DNA]</scope>
    <source>
        <strain evidence="2 3">NBRC 111202</strain>
    </source>
</reference>
<evidence type="ECO:0000313" key="2">
    <source>
        <dbReference type="EMBL" id="GAW09624.1"/>
    </source>
</evidence>
<gene>
    <name evidence="2" type="ORF">LENED_011792</name>
</gene>
<name>A0A1Q3ER91_LENED</name>
<accession>A0A1Q3ER91</accession>
<dbReference type="Pfam" id="PF22998">
    <property type="entry name" value="GNAT_LYC1-like"/>
    <property type="match status" value="1"/>
</dbReference>
<sequence length="446" mass="50612">MDPSTLSLFAATPQQIEASSRRTGASAWGNGMTLDQYVQRDLDLQKSECGRDGKLMIWVLAPRNDPETLDFLCSCETFLRTGLTARKNPNSPSDSEPLIEQVECYGVASVFTPPFNRGKGYARLMMSLLHWILAGNNMSPNIRFPSDIWGPQPVSPSGMGNAIFSALSSDVGLFYESCNPDTADRTKKNGWIIRGTRTARWNPKVDVPVTPAITSTSGNWRWLTHEEINQLCTQDAERMRADLRARWFDVSSVSSSKTKILFTFLPSGGVEAFQRERLQYFWEKENIVHCGVALSVPRSDLTNDSTNDLGTVQAFVAWTLELRPPAPRTLLVTRLHAPSPDYISEIVRRIWEYSIQHDIQVVEIWNFPSELREVGYRSAERWFVPFGGEEGEFEFERALHLPAFKWYGYGPQRMTDTADAVANDSTSEKVDESEIEWMFNEKFCWC</sequence>
<dbReference type="AlphaFoldDB" id="A0A1Q3ER91"/>
<reference evidence="2 3" key="2">
    <citation type="submission" date="2017-02" db="EMBL/GenBank/DDBJ databases">
        <title>A genome survey and senescence transcriptome analysis in Lentinula edodes.</title>
        <authorList>
            <person name="Sakamoto Y."/>
            <person name="Nakade K."/>
            <person name="Sato S."/>
            <person name="Yoshida Y."/>
            <person name="Miyazaki K."/>
            <person name="Natsume S."/>
            <person name="Konno N."/>
        </authorList>
    </citation>
    <scope>NUCLEOTIDE SEQUENCE [LARGE SCALE GENOMIC DNA]</scope>
    <source>
        <strain evidence="2 3">NBRC 111202</strain>
    </source>
</reference>
<dbReference type="InterPro" id="IPR055100">
    <property type="entry name" value="GNAT_LYC1-like"/>
</dbReference>
<comment type="caution">
    <text evidence="2">The sequence shown here is derived from an EMBL/GenBank/DDBJ whole genome shotgun (WGS) entry which is preliminary data.</text>
</comment>
<keyword evidence="3" id="KW-1185">Reference proteome</keyword>
<dbReference type="PANTHER" id="PTHR34815:SF2">
    <property type="entry name" value="N-ACETYLTRANSFERASE DOMAIN-CONTAINING PROTEIN"/>
    <property type="match status" value="1"/>
</dbReference>